<evidence type="ECO:0000313" key="4">
    <source>
        <dbReference type="Proteomes" id="UP000325797"/>
    </source>
</evidence>
<keyword evidence="2" id="KW-0732">Signal</keyword>
<proteinExistence type="predicted"/>
<dbReference type="OrthoDB" id="9835700at2"/>
<dbReference type="AlphaFoldDB" id="A0A5J6N8X0"/>
<dbReference type="EMBL" id="CP042582">
    <property type="protein sequence ID" value="QEX23796.1"/>
    <property type="molecule type" value="Genomic_DNA"/>
</dbReference>
<dbReference type="KEGG" id="hadh:FRZ61_37350"/>
<keyword evidence="4" id="KW-1185">Reference proteome</keyword>
<feature type="chain" id="PRO_5023842145" description="Lipoprotein" evidence="2">
    <location>
        <begin position="30"/>
        <end position="137"/>
    </location>
</feature>
<evidence type="ECO:0000256" key="2">
    <source>
        <dbReference type="SAM" id="SignalP"/>
    </source>
</evidence>
<evidence type="ECO:0008006" key="5">
    <source>
        <dbReference type="Google" id="ProtNLM"/>
    </source>
</evidence>
<evidence type="ECO:0000256" key="1">
    <source>
        <dbReference type="SAM" id="MobiDB-lite"/>
    </source>
</evidence>
<accession>A0A5J6N8X0</accession>
<dbReference type="Proteomes" id="UP000325797">
    <property type="component" value="Chromosome"/>
</dbReference>
<reference evidence="3 4" key="1">
    <citation type="submission" date="2019-08" db="EMBL/GenBank/DDBJ databases">
        <title>Hyperibacter terrae gen. nov., sp. nov. and Hyperibacter viscosus sp. nov., two new members in the family Rhodospirillaceae isolated from the rhizosphere of Hypericum perforatum.</title>
        <authorList>
            <person name="Noviana Z."/>
        </authorList>
    </citation>
    <scope>NUCLEOTIDE SEQUENCE [LARGE SCALE GENOMIC DNA]</scope>
    <source>
        <strain evidence="3 4">R5959</strain>
    </source>
</reference>
<feature type="signal peptide" evidence="2">
    <location>
        <begin position="1"/>
        <end position="29"/>
    </location>
</feature>
<gene>
    <name evidence="3" type="ORF">FRZ61_37350</name>
</gene>
<dbReference type="RefSeq" id="WP_151119134.1">
    <property type="nucleotide sequence ID" value="NZ_CP042582.1"/>
</dbReference>
<dbReference type="PROSITE" id="PS51257">
    <property type="entry name" value="PROKAR_LIPOPROTEIN"/>
    <property type="match status" value="1"/>
</dbReference>
<name>A0A5J6N8X0_9PROT</name>
<sequence>MPVRLSRHLPASALLLATLLAACSGNKQQASLPPQPAVPDMCKSSRPPEEPPCAIDVILHGASASDRQACIAAMNSYRASIEDWRGCHTAVLQKAPDLSDHDRTEMIASTNYYADYDLKNAQANIACLNKGQACSHY</sequence>
<organism evidence="3 4">
    <name type="scientific">Hypericibacter adhaerens</name>
    <dbReference type="NCBI Taxonomy" id="2602016"/>
    <lineage>
        <taxon>Bacteria</taxon>
        <taxon>Pseudomonadati</taxon>
        <taxon>Pseudomonadota</taxon>
        <taxon>Alphaproteobacteria</taxon>
        <taxon>Rhodospirillales</taxon>
        <taxon>Dongiaceae</taxon>
        <taxon>Hypericibacter</taxon>
    </lineage>
</organism>
<evidence type="ECO:0000313" key="3">
    <source>
        <dbReference type="EMBL" id="QEX23796.1"/>
    </source>
</evidence>
<protein>
    <recommendedName>
        <fullName evidence="5">Lipoprotein</fullName>
    </recommendedName>
</protein>
<feature type="region of interest" description="Disordered" evidence="1">
    <location>
        <begin position="30"/>
        <end position="49"/>
    </location>
</feature>